<evidence type="ECO:0000313" key="4">
    <source>
        <dbReference type="EMBL" id="RUS68279.1"/>
    </source>
</evidence>
<dbReference type="PROSITE" id="PS01173">
    <property type="entry name" value="LIPASE_GDXG_HIS"/>
    <property type="match status" value="1"/>
</dbReference>
<dbReference type="InterPro" id="IPR013094">
    <property type="entry name" value="AB_hydrolase_3"/>
</dbReference>
<evidence type="ECO:0000256" key="1">
    <source>
        <dbReference type="ARBA" id="ARBA00010515"/>
    </source>
</evidence>
<keyword evidence="2 4" id="KW-0378">Hydrolase</keyword>
<dbReference type="InterPro" id="IPR050300">
    <property type="entry name" value="GDXG_lipolytic_enzyme"/>
</dbReference>
<sequence length="345" mass="37752">MSFFGPDNTIRSCYQNTCVSGLINKDNKQVVSRAHKLTPAMQRIADQMKRAGHKPMYELSPQQAREYYERNASILDLPAASLPRVENFYIPSTDGELLPARLYAPSEEKGLPILLFFHGGGFTVGSIDTHDSLCRQLALLSGVAVVSLDYRLAPEYKFPVAVDDAWAACQWLNQNGQTLGLDNSRLAIGGDSAGGTLAAVCAIMARDAQLPVALQVLFYPGTTAHQDTESHTVYADNAIIPEVLITWFFHQYIEDGEREDWRFAPLLCDDLQGVAPAWMGLAECDPLVDEGVAYADRLRFAGVPVELELYKGVTHEFAKFGQAIPEALAAQKAAAQALAQVFGVV</sequence>
<comment type="similarity">
    <text evidence="1">Belongs to the 'GDXG' lipolytic enzyme family.</text>
</comment>
<feature type="domain" description="Alpha/beta hydrolase fold-3" evidence="3">
    <location>
        <begin position="114"/>
        <end position="318"/>
    </location>
</feature>
<dbReference type="Proteomes" id="UP000286947">
    <property type="component" value="Unassembled WGS sequence"/>
</dbReference>
<proteinExistence type="inferred from homology"/>
<dbReference type="Gene3D" id="3.40.50.1820">
    <property type="entry name" value="alpha/beta hydrolase"/>
    <property type="match status" value="1"/>
</dbReference>
<reference evidence="4 5" key="1">
    <citation type="submission" date="2018-01" db="EMBL/GenBank/DDBJ databases">
        <title>Saezia sanguinis gen. nov., sp. nov., in the order Burkholderiales isolated from human blood.</title>
        <authorList>
            <person name="Medina-Pascual M.J."/>
            <person name="Valdezate S."/>
            <person name="Monzon S."/>
            <person name="Cuesta I."/>
            <person name="Carrasco G."/>
            <person name="Villalon P."/>
            <person name="Saez-Nieto J.A."/>
        </authorList>
    </citation>
    <scope>NUCLEOTIDE SEQUENCE [LARGE SCALE GENOMIC DNA]</scope>
    <source>
        <strain evidence="4 5">CNM695-12</strain>
    </source>
</reference>
<evidence type="ECO:0000259" key="3">
    <source>
        <dbReference type="Pfam" id="PF07859"/>
    </source>
</evidence>
<organism evidence="4 5">
    <name type="scientific">Saezia sanguinis</name>
    <dbReference type="NCBI Taxonomy" id="1965230"/>
    <lineage>
        <taxon>Bacteria</taxon>
        <taxon>Pseudomonadati</taxon>
        <taxon>Pseudomonadota</taxon>
        <taxon>Betaproteobacteria</taxon>
        <taxon>Burkholderiales</taxon>
        <taxon>Saeziaceae</taxon>
        <taxon>Saezia</taxon>
    </lineage>
</organism>
<evidence type="ECO:0000256" key="2">
    <source>
        <dbReference type="ARBA" id="ARBA00022801"/>
    </source>
</evidence>
<dbReference type="Pfam" id="PF07859">
    <property type="entry name" value="Abhydrolase_3"/>
    <property type="match status" value="1"/>
</dbReference>
<dbReference type="EC" id="3.1.1.1" evidence="4"/>
<comment type="caution">
    <text evidence="4">The sequence shown here is derived from an EMBL/GenBank/DDBJ whole genome shotgun (WGS) entry which is preliminary data.</text>
</comment>
<dbReference type="InterPro" id="IPR029058">
    <property type="entry name" value="AB_hydrolase_fold"/>
</dbReference>
<dbReference type="SUPFAM" id="SSF53474">
    <property type="entry name" value="alpha/beta-Hydrolases"/>
    <property type="match status" value="1"/>
</dbReference>
<gene>
    <name evidence="4" type="primary">nlhH</name>
    <name evidence="4" type="ORF">CUZ56_00769</name>
</gene>
<accession>A0A433SHQ0</accession>
<keyword evidence="5" id="KW-1185">Reference proteome</keyword>
<evidence type="ECO:0000313" key="5">
    <source>
        <dbReference type="Proteomes" id="UP000286947"/>
    </source>
</evidence>
<dbReference type="GO" id="GO:0106435">
    <property type="term" value="F:carboxylesterase activity"/>
    <property type="evidence" value="ECO:0007669"/>
    <property type="project" value="UniProtKB-EC"/>
</dbReference>
<dbReference type="PANTHER" id="PTHR48081:SF8">
    <property type="entry name" value="ALPHA_BETA HYDROLASE FOLD-3 DOMAIN-CONTAINING PROTEIN-RELATED"/>
    <property type="match status" value="1"/>
</dbReference>
<dbReference type="AlphaFoldDB" id="A0A433SHQ0"/>
<name>A0A433SHQ0_9BURK</name>
<dbReference type="EMBL" id="PQSP01000001">
    <property type="protein sequence ID" value="RUS68279.1"/>
    <property type="molecule type" value="Genomic_DNA"/>
</dbReference>
<dbReference type="PANTHER" id="PTHR48081">
    <property type="entry name" value="AB HYDROLASE SUPERFAMILY PROTEIN C4A8.06C"/>
    <property type="match status" value="1"/>
</dbReference>
<protein>
    <submittedName>
        <fullName evidence="4">Carboxylesterase NlhH</fullName>
        <ecNumber evidence="4">3.1.1.1</ecNumber>
    </submittedName>
</protein>
<dbReference type="InterPro" id="IPR002168">
    <property type="entry name" value="Lipase_GDXG_HIS_AS"/>
</dbReference>